<dbReference type="Proteomes" id="UP001140206">
    <property type="component" value="Chromosome 2"/>
</dbReference>
<proteinExistence type="predicted"/>
<gene>
    <name evidence="6" type="ORF">LUZ62_049261</name>
</gene>
<dbReference type="GO" id="GO:0030497">
    <property type="term" value="P:fatty acid elongation"/>
    <property type="evidence" value="ECO:0007669"/>
    <property type="project" value="TreeGrafter"/>
</dbReference>
<evidence type="ECO:0000313" key="6">
    <source>
        <dbReference type="EMBL" id="KAJ4798015.1"/>
    </source>
</evidence>
<dbReference type="GO" id="GO:0009698">
    <property type="term" value="P:phenylpropanoid metabolic process"/>
    <property type="evidence" value="ECO:0007669"/>
    <property type="project" value="UniProtKB-ARBA"/>
</dbReference>
<reference evidence="6" key="1">
    <citation type="submission" date="2022-08" db="EMBL/GenBank/DDBJ databases">
        <authorList>
            <person name="Marques A."/>
        </authorList>
    </citation>
    <scope>NUCLEOTIDE SEQUENCE</scope>
    <source>
        <strain evidence="6">RhyPub2mFocal</strain>
        <tissue evidence="6">Leaves</tissue>
    </source>
</reference>
<evidence type="ECO:0000259" key="5">
    <source>
        <dbReference type="Pfam" id="PF00501"/>
    </source>
</evidence>
<dbReference type="Gene3D" id="2.30.38.10">
    <property type="entry name" value="Luciferase, Domain 3"/>
    <property type="match status" value="1"/>
</dbReference>
<dbReference type="Pfam" id="PF00501">
    <property type="entry name" value="AMP-binding"/>
    <property type="match status" value="1"/>
</dbReference>
<comment type="caution">
    <text evidence="6">The sequence shown here is derived from an EMBL/GenBank/DDBJ whole genome shotgun (WGS) entry which is preliminary data.</text>
</comment>
<keyword evidence="7" id="KW-1185">Reference proteome</keyword>
<evidence type="ECO:0000313" key="7">
    <source>
        <dbReference type="Proteomes" id="UP001140206"/>
    </source>
</evidence>
<evidence type="ECO:0000256" key="4">
    <source>
        <dbReference type="ARBA" id="ARBA00034252"/>
    </source>
</evidence>
<name>A0AAV8G2N1_9POAL</name>
<protein>
    <recommendedName>
        <fullName evidence="1">4-coumarate--CoA ligase</fullName>
        <ecNumber evidence="1">6.2.1.12</ecNumber>
    </recommendedName>
</protein>
<dbReference type="Gene3D" id="3.30.300.30">
    <property type="match status" value="1"/>
</dbReference>
<dbReference type="InterPro" id="IPR000873">
    <property type="entry name" value="AMP-dep_synth/lig_dom"/>
</dbReference>
<dbReference type="SUPFAM" id="SSF56801">
    <property type="entry name" value="Acetyl-CoA synthetase-like"/>
    <property type="match status" value="1"/>
</dbReference>
<dbReference type="PANTHER" id="PTHR43813:SF1">
    <property type="entry name" value="ACYL-ACTIVATING ENZYME 16, CHLOROPLASTIC-RELATED"/>
    <property type="match status" value="1"/>
</dbReference>
<dbReference type="GO" id="GO:0106290">
    <property type="term" value="F:trans-cinnamate-CoA ligase activity"/>
    <property type="evidence" value="ECO:0007669"/>
    <property type="project" value="UniProtKB-ARBA"/>
</dbReference>
<keyword evidence="6" id="KW-0436">Ligase</keyword>
<dbReference type="InterPro" id="IPR045851">
    <property type="entry name" value="AMP-bd_C_sf"/>
</dbReference>
<organism evidence="6 7">
    <name type="scientific">Rhynchospora pubera</name>
    <dbReference type="NCBI Taxonomy" id="906938"/>
    <lineage>
        <taxon>Eukaryota</taxon>
        <taxon>Viridiplantae</taxon>
        <taxon>Streptophyta</taxon>
        <taxon>Embryophyta</taxon>
        <taxon>Tracheophyta</taxon>
        <taxon>Spermatophyta</taxon>
        <taxon>Magnoliopsida</taxon>
        <taxon>Liliopsida</taxon>
        <taxon>Poales</taxon>
        <taxon>Cyperaceae</taxon>
        <taxon>Cyperoideae</taxon>
        <taxon>Rhynchosporeae</taxon>
        <taxon>Rhynchospora</taxon>
    </lineage>
</organism>
<dbReference type="GO" id="GO:0008922">
    <property type="term" value="F:long-chain fatty acid [acyl-carrier-protein] ligase activity"/>
    <property type="evidence" value="ECO:0007669"/>
    <property type="project" value="TreeGrafter"/>
</dbReference>
<dbReference type="InterPro" id="IPR052987">
    <property type="entry name" value="Chloroplast_AMP-bd_Enzymes"/>
</dbReference>
<comment type="catalytic activity">
    <reaction evidence="4">
        <text>(E)-4-coumarate + ATP + CoA = (E)-4-coumaroyl-CoA + AMP + diphosphate</text>
        <dbReference type="Rhea" id="RHEA:19641"/>
        <dbReference type="ChEBI" id="CHEBI:12876"/>
        <dbReference type="ChEBI" id="CHEBI:30616"/>
        <dbReference type="ChEBI" id="CHEBI:33019"/>
        <dbReference type="ChEBI" id="CHEBI:57287"/>
        <dbReference type="ChEBI" id="CHEBI:85008"/>
        <dbReference type="ChEBI" id="CHEBI:456215"/>
        <dbReference type="EC" id="6.2.1.12"/>
    </reaction>
    <physiologicalReaction direction="left-to-right" evidence="4">
        <dbReference type="Rhea" id="RHEA:19642"/>
    </physiologicalReaction>
</comment>
<dbReference type="InterPro" id="IPR020845">
    <property type="entry name" value="AMP-binding_CS"/>
</dbReference>
<evidence type="ECO:0000256" key="2">
    <source>
        <dbReference type="ARBA" id="ARBA00034219"/>
    </source>
</evidence>
<dbReference type="Gene3D" id="3.40.50.980">
    <property type="match status" value="1"/>
</dbReference>
<evidence type="ECO:0000256" key="1">
    <source>
        <dbReference type="ARBA" id="ARBA00012959"/>
    </source>
</evidence>
<dbReference type="PROSITE" id="PS00455">
    <property type="entry name" value="AMP_BINDING"/>
    <property type="match status" value="1"/>
</dbReference>
<dbReference type="InterPro" id="IPR042099">
    <property type="entry name" value="ANL_N_sf"/>
</dbReference>
<evidence type="ECO:0000256" key="3">
    <source>
        <dbReference type="ARBA" id="ARBA00034223"/>
    </source>
</evidence>
<dbReference type="Gene3D" id="3.40.50.12780">
    <property type="entry name" value="N-terminal domain of ligase-like"/>
    <property type="match status" value="1"/>
</dbReference>
<dbReference type="PANTHER" id="PTHR43813">
    <property type="entry name" value="ACYL-ACTIVATING ENZYME 16, CHLOROPLASTIC-RELATED"/>
    <property type="match status" value="1"/>
</dbReference>
<comment type="catalytic activity">
    <reaction evidence="3">
        <text>(E)-4-coumaroyl-AMP + CoA = (E)-4-coumaroyl-CoA + AMP + H(+)</text>
        <dbReference type="Rhea" id="RHEA:72423"/>
        <dbReference type="ChEBI" id="CHEBI:15378"/>
        <dbReference type="ChEBI" id="CHEBI:57287"/>
        <dbReference type="ChEBI" id="CHEBI:85008"/>
        <dbReference type="ChEBI" id="CHEBI:192348"/>
        <dbReference type="ChEBI" id="CHEBI:456215"/>
    </reaction>
    <physiologicalReaction direction="left-to-right" evidence="3">
        <dbReference type="Rhea" id="RHEA:72424"/>
    </physiologicalReaction>
</comment>
<dbReference type="Pfam" id="PF23562">
    <property type="entry name" value="AMP-binding_C_3"/>
    <property type="match status" value="1"/>
</dbReference>
<dbReference type="AlphaFoldDB" id="A0AAV8G2N1"/>
<comment type="catalytic activity">
    <reaction evidence="2">
        <text>(E)-4-coumarate + ATP + H(+) = (E)-4-coumaroyl-AMP + diphosphate</text>
        <dbReference type="Rhea" id="RHEA:72419"/>
        <dbReference type="ChEBI" id="CHEBI:12876"/>
        <dbReference type="ChEBI" id="CHEBI:15378"/>
        <dbReference type="ChEBI" id="CHEBI:30616"/>
        <dbReference type="ChEBI" id="CHEBI:33019"/>
        <dbReference type="ChEBI" id="CHEBI:192348"/>
    </reaction>
    <physiologicalReaction direction="left-to-right" evidence="2">
        <dbReference type="Rhea" id="RHEA:72420"/>
    </physiologicalReaction>
</comment>
<sequence length="828" mass="92870">MATRISSSSGVHLIQRRGPGALLLSSRSGPSWTASKPCFWIRRRRSGVALCCPEVGICPLLDLYKLYLIHSPDPFLPPFTLIILMMMCALQFANVSFSNVYISLALPILIPFIRCSSVLTSQGKWCQSLLPAAFFYLTATQILLDPALFRLLMKCASEVGYKVKRKCSKFLEEREIAGITTVSGSGSHEWESVPDIWRTSAQKYGDRVAVLDPYHDPPSKLTYKQLEEEILNFAEGLRQIGTLPEETISLFADNSSRWLVADQGIMVTGAINVVRGARSTDEELFQIYTHSESVGLIIDDPKFLKRLADSLIPRVKVRYVVLLWDDKLNASENVAMKDIPFYTYNEITELGKEKRHFLVESLDEGKRIEFEPIKPDDVATLMYTSGTSGMPKGVMLTHRNILHQINNLWEVVPCQVGDRFLSMLPSWHAYERACEYFIFTHGIEQVYTNVNYLKQDLKQYQPQYLISVPLVYETLYSSIQKQISASSTGRKLVALTLIKISLLYMEAKRIYEGKALSKNPREPPLFFCILDWLFVRLVAVTLFPLHFLAKKLLYSKIHSAIGISKAGISGGGSLPMHIDKFFEAIGVKVQNGYGLTETSPVAACRRPDCNVLGTVGPPIKHTEIKIVEIETGELVTDGSKGIVKIRGPQVMKGYYKNKTSTEAALDRDGWFNTGDIGWIAPKHAIGRSRLCGGMLVLEGRAKDTIVLTTGENVEPAEIEEAAMRSSLIQQIVVIGQDQRRLGAIVVPNKDEVISIFLEKKEELTNEKVLKLLNEEVRTWTAGCAFQIGPILVVDEPFTVDNGLMTPTMKVRRDKVTAQYSDQITNMYK</sequence>
<dbReference type="EC" id="6.2.1.12" evidence="1"/>
<dbReference type="GO" id="GO:0009507">
    <property type="term" value="C:chloroplast"/>
    <property type="evidence" value="ECO:0007669"/>
    <property type="project" value="TreeGrafter"/>
</dbReference>
<feature type="domain" description="AMP-dependent synthetase/ligase" evidence="5">
    <location>
        <begin position="198"/>
        <end position="655"/>
    </location>
</feature>
<accession>A0AAV8G2N1</accession>
<dbReference type="GO" id="GO:0016207">
    <property type="term" value="F:4-coumarate-CoA ligase activity"/>
    <property type="evidence" value="ECO:0007669"/>
    <property type="project" value="UniProtKB-EC"/>
</dbReference>
<dbReference type="EMBL" id="JAMFTS010000002">
    <property type="protein sequence ID" value="KAJ4798015.1"/>
    <property type="molecule type" value="Genomic_DNA"/>
</dbReference>